<feature type="transmembrane region" description="Helical" evidence="6">
    <location>
        <begin position="92"/>
        <end position="112"/>
    </location>
</feature>
<comment type="subcellular location">
    <subcellularLocation>
        <location evidence="1">Cell membrane</location>
        <topology evidence="1">Multi-pass membrane protein</topology>
    </subcellularLocation>
</comment>
<feature type="transmembrane region" description="Helical" evidence="6">
    <location>
        <begin position="69"/>
        <end position="86"/>
    </location>
</feature>
<keyword evidence="5 6" id="KW-0472">Membrane</keyword>
<evidence type="ECO:0000256" key="1">
    <source>
        <dbReference type="ARBA" id="ARBA00004651"/>
    </source>
</evidence>
<evidence type="ECO:0000256" key="2">
    <source>
        <dbReference type="ARBA" id="ARBA00022475"/>
    </source>
</evidence>
<dbReference type="InterPro" id="IPR005598">
    <property type="entry name" value="ATP_synth_I"/>
</dbReference>
<dbReference type="Pfam" id="PF03899">
    <property type="entry name" value="ATP-synt_I"/>
    <property type="match status" value="1"/>
</dbReference>
<evidence type="ECO:0000256" key="5">
    <source>
        <dbReference type="ARBA" id="ARBA00023136"/>
    </source>
</evidence>
<evidence type="ECO:0000256" key="3">
    <source>
        <dbReference type="ARBA" id="ARBA00022692"/>
    </source>
</evidence>
<dbReference type="EMBL" id="JASXSV010000002">
    <property type="protein sequence ID" value="MDP0587956.1"/>
    <property type="molecule type" value="Genomic_DNA"/>
</dbReference>
<reference evidence="7 8" key="1">
    <citation type="journal article" date="2023" name="bioRxiv">
        <title>An intranuclear bacterial parasite of deep-sea mussels expresses apoptosis inhibitors acquired from its host.</title>
        <authorList>
            <person name="Gonzalez Porras M.A."/>
            <person name="Assie A."/>
            <person name="Tietjen M."/>
            <person name="Violette M."/>
            <person name="Kleiner M."/>
            <person name="Gruber-Vodicka H."/>
            <person name="Dubilier N."/>
            <person name="Leisch N."/>
        </authorList>
    </citation>
    <scope>NUCLEOTIDE SEQUENCE [LARGE SCALE GENOMIC DNA]</scope>
    <source>
        <strain evidence="7">IAP13</strain>
    </source>
</reference>
<keyword evidence="8" id="KW-1185">Reference proteome</keyword>
<dbReference type="AlphaFoldDB" id="A0AA90SLM5"/>
<keyword evidence="3 6" id="KW-0812">Transmembrane</keyword>
<sequence>MYRIIVVQLVTSMLLAASMLPISVNTAQSVLLGGLCCCVPNAFFVCKAFYYTGARSSRQIVSSFYQGEIGKFILTITAFTLIFKQIKTIEPLALFSAFFVVQLTHWLTPLLVKQQ</sequence>
<evidence type="ECO:0000313" key="8">
    <source>
        <dbReference type="Proteomes" id="UP001178148"/>
    </source>
</evidence>
<name>A0AA90SLM5_9GAMM</name>
<dbReference type="GO" id="GO:0005886">
    <property type="term" value="C:plasma membrane"/>
    <property type="evidence" value="ECO:0007669"/>
    <property type="project" value="UniProtKB-SubCell"/>
</dbReference>
<gene>
    <name evidence="7" type="ORF">QS748_01595</name>
</gene>
<protein>
    <submittedName>
        <fullName evidence="7">ATP synthase subunit I</fullName>
    </submittedName>
</protein>
<evidence type="ECO:0000313" key="7">
    <source>
        <dbReference type="EMBL" id="MDP0587956.1"/>
    </source>
</evidence>
<keyword evidence="4 6" id="KW-1133">Transmembrane helix</keyword>
<feature type="transmembrane region" description="Helical" evidence="6">
    <location>
        <begin position="29"/>
        <end position="49"/>
    </location>
</feature>
<keyword evidence="2" id="KW-1003">Cell membrane</keyword>
<dbReference type="Proteomes" id="UP001178148">
    <property type="component" value="Unassembled WGS sequence"/>
</dbReference>
<evidence type="ECO:0000256" key="4">
    <source>
        <dbReference type="ARBA" id="ARBA00022989"/>
    </source>
</evidence>
<proteinExistence type="predicted"/>
<organism evidence="7 8">
    <name type="scientific">Candidatus Endonucleibacter bathymodioli</name>
    <dbReference type="NCBI Taxonomy" id="539814"/>
    <lineage>
        <taxon>Bacteria</taxon>
        <taxon>Pseudomonadati</taxon>
        <taxon>Pseudomonadota</taxon>
        <taxon>Gammaproteobacteria</taxon>
        <taxon>Oceanospirillales</taxon>
        <taxon>Endozoicomonadaceae</taxon>
        <taxon>Candidatus Endonucleibacter</taxon>
    </lineage>
</organism>
<accession>A0AA90SLM5</accession>
<comment type="caution">
    <text evidence="7">The sequence shown here is derived from an EMBL/GenBank/DDBJ whole genome shotgun (WGS) entry which is preliminary data.</text>
</comment>
<evidence type="ECO:0000256" key="6">
    <source>
        <dbReference type="SAM" id="Phobius"/>
    </source>
</evidence>